<dbReference type="AlphaFoldDB" id="A0A1K0I9Q5"/>
<gene>
    <name evidence="1" type="ORF">CNECB9_1190017</name>
</gene>
<reference evidence="1" key="1">
    <citation type="submission" date="2016-09" db="EMBL/GenBank/DDBJ databases">
        <authorList>
            <person name="Capua I."/>
            <person name="De Benedictis P."/>
            <person name="Joannis T."/>
            <person name="Lombin L.H."/>
            <person name="Cattoli G."/>
        </authorList>
    </citation>
    <scope>NUCLEOTIDE SEQUENCE</scope>
    <source>
        <strain evidence="1">B9</strain>
    </source>
</reference>
<protein>
    <submittedName>
        <fullName evidence="1">Uncharacterized protein</fullName>
    </submittedName>
</protein>
<accession>A0A1K0I9Q5</accession>
<organism evidence="1">
    <name type="scientific">Cupriavidus necator</name>
    <name type="common">Alcaligenes eutrophus</name>
    <name type="synonym">Ralstonia eutropha</name>
    <dbReference type="NCBI Taxonomy" id="106590"/>
    <lineage>
        <taxon>Bacteria</taxon>
        <taxon>Pseudomonadati</taxon>
        <taxon>Pseudomonadota</taxon>
        <taxon>Betaproteobacteria</taxon>
        <taxon>Burkholderiales</taxon>
        <taxon>Burkholderiaceae</taxon>
        <taxon>Cupriavidus</taxon>
    </lineage>
</organism>
<dbReference type="EMBL" id="FMSH01000023">
    <property type="protein sequence ID" value="SCU73543.1"/>
    <property type="molecule type" value="Genomic_DNA"/>
</dbReference>
<name>A0A1K0I9Q5_CUPNE</name>
<sequence length="130" mass="14871">MSMASNEWVKDRLQSWAAWLHKGGGGRGYGESSLTIDEARTVPVRPFVATFEDECERTHKAVLKLPTDMRKVAMGFYVDQLPASMVGKRLRVSERQAYHMKKTLHVMVKYCLENQHVKAPPFHLLLQSVQ</sequence>
<proteinExistence type="predicted"/>
<evidence type="ECO:0000313" key="1">
    <source>
        <dbReference type="EMBL" id="SCU73543.1"/>
    </source>
</evidence>